<proteinExistence type="predicted"/>
<dbReference type="RefSeq" id="WP_138930910.1">
    <property type="nucleotide sequence ID" value="NZ_SWMU01000001.1"/>
</dbReference>
<sequence length="78" mass="9189">MNYQEAKIKLKKTQSKIIKNGIKYETKITPVDENELFKFIEHYRINKNIEPLKYSSGKFQILGLWTDGVNVLKTNIKD</sequence>
<reference evidence="1 2" key="1">
    <citation type="submission" date="2019-04" db="EMBL/GenBank/DDBJ databases">
        <title>Psychroflexus halotolerans sp. nov., isolated from a marine solar saltern.</title>
        <authorList>
            <person name="Feng X."/>
        </authorList>
    </citation>
    <scope>NUCLEOTIDE SEQUENCE [LARGE SCALE GENOMIC DNA]</scope>
    <source>
        <strain evidence="1 2">WDS2C27</strain>
    </source>
</reference>
<dbReference type="EMBL" id="SWMU01000001">
    <property type="protein sequence ID" value="TKS57207.1"/>
    <property type="molecule type" value="Genomic_DNA"/>
</dbReference>
<evidence type="ECO:0000313" key="1">
    <source>
        <dbReference type="EMBL" id="TKS57207.1"/>
    </source>
</evidence>
<organism evidence="1 2">
    <name type="scientific">Mesohalobacter halotolerans</name>
    <dbReference type="NCBI Taxonomy" id="1883405"/>
    <lineage>
        <taxon>Bacteria</taxon>
        <taxon>Pseudomonadati</taxon>
        <taxon>Bacteroidota</taxon>
        <taxon>Flavobacteriia</taxon>
        <taxon>Flavobacteriales</taxon>
        <taxon>Flavobacteriaceae</taxon>
        <taxon>Mesohalobacter</taxon>
    </lineage>
</organism>
<protein>
    <submittedName>
        <fullName evidence="1">Uncharacterized protein</fullName>
    </submittedName>
</protein>
<comment type="caution">
    <text evidence="1">The sequence shown here is derived from an EMBL/GenBank/DDBJ whole genome shotgun (WGS) entry which is preliminary data.</text>
</comment>
<keyword evidence="2" id="KW-1185">Reference proteome</keyword>
<gene>
    <name evidence="1" type="ORF">FCN74_01960</name>
</gene>
<dbReference type="Proteomes" id="UP000306552">
    <property type="component" value="Unassembled WGS sequence"/>
</dbReference>
<evidence type="ECO:0000313" key="2">
    <source>
        <dbReference type="Proteomes" id="UP000306552"/>
    </source>
</evidence>
<dbReference type="AlphaFoldDB" id="A0A4U5TSC4"/>
<name>A0A4U5TSC4_9FLAO</name>
<accession>A0A4U5TSC4</accession>